<feature type="compositionally biased region" description="Polar residues" evidence="1">
    <location>
        <begin position="35"/>
        <end position="53"/>
    </location>
</feature>
<proteinExistence type="predicted"/>
<dbReference type="AlphaFoldDB" id="A0AAW0YUP2"/>
<accession>A0AAW0YUP2</accession>
<dbReference type="Proteomes" id="UP001388673">
    <property type="component" value="Unassembled WGS sequence"/>
</dbReference>
<feature type="compositionally biased region" description="Basic and acidic residues" evidence="1">
    <location>
        <begin position="60"/>
        <end position="73"/>
    </location>
</feature>
<dbReference type="GeneID" id="92182910"/>
<evidence type="ECO:0000313" key="3">
    <source>
        <dbReference type="Proteomes" id="UP001388673"/>
    </source>
</evidence>
<feature type="compositionally biased region" description="Polar residues" evidence="1">
    <location>
        <begin position="1"/>
        <end position="12"/>
    </location>
</feature>
<reference evidence="2 3" key="1">
    <citation type="journal article" date="2024" name="bioRxiv">
        <title>Comparative genomics of Cryptococcus and Kwoniella reveals pathogenesis evolution and contrasting karyotype dynamics via intercentromeric recombination or chromosome fusion.</title>
        <authorList>
            <person name="Coelho M.A."/>
            <person name="David-Palma M."/>
            <person name="Shea T."/>
            <person name="Bowers K."/>
            <person name="McGinley-Smith S."/>
            <person name="Mohammad A.W."/>
            <person name="Gnirke A."/>
            <person name="Yurkov A.M."/>
            <person name="Nowrousian M."/>
            <person name="Sun S."/>
            <person name="Cuomo C.A."/>
            <person name="Heitman J."/>
        </authorList>
    </citation>
    <scope>NUCLEOTIDE SEQUENCE [LARGE SCALE GENOMIC DNA]</scope>
    <source>
        <strain evidence="2 3">CBS 13917</strain>
    </source>
</reference>
<dbReference type="KEGG" id="kne:92182910"/>
<evidence type="ECO:0000313" key="2">
    <source>
        <dbReference type="EMBL" id="KAK8846566.1"/>
    </source>
</evidence>
<name>A0AAW0YUP2_9TREE</name>
<dbReference type="RefSeq" id="XP_066800516.1">
    <property type="nucleotide sequence ID" value="XM_066948743.1"/>
</dbReference>
<organism evidence="2 3">
    <name type="scientific">Kwoniella newhampshirensis</name>
    <dbReference type="NCBI Taxonomy" id="1651941"/>
    <lineage>
        <taxon>Eukaryota</taxon>
        <taxon>Fungi</taxon>
        <taxon>Dikarya</taxon>
        <taxon>Basidiomycota</taxon>
        <taxon>Agaricomycotina</taxon>
        <taxon>Tremellomycetes</taxon>
        <taxon>Tremellales</taxon>
        <taxon>Cryptococcaceae</taxon>
        <taxon>Kwoniella</taxon>
    </lineage>
</organism>
<feature type="region of interest" description="Disordered" evidence="1">
    <location>
        <begin position="141"/>
        <end position="164"/>
    </location>
</feature>
<keyword evidence="3" id="KW-1185">Reference proteome</keyword>
<feature type="region of interest" description="Disordered" evidence="1">
    <location>
        <begin position="1"/>
        <end position="73"/>
    </location>
</feature>
<protein>
    <submittedName>
        <fullName evidence="2">Uncharacterized protein</fullName>
    </submittedName>
</protein>
<dbReference type="EMBL" id="JBCAWK010000011">
    <property type="protein sequence ID" value="KAK8846566.1"/>
    <property type="molecule type" value="Genomic_DNA"/>
</dbReference>
<sequence length="164" mass="18089">MSQPFSSTRPLTPTQPPFQLSLGPSPKVRKPRQPKNPNAAQQDGQSEPQTSFSEESDTVIPEHKKYPKRRSEPWKLYDLMAETLPGNRATGAAVFVPGQNTASGRTGDKHGLDDDEASMYGLDRSIRNVRALCRIVFPPKTDSPSCHRNRAPLMSSPPASIPRL</sequence>
<gene>
    <name evidence="2" type="ORF">IAR55_005652</name>
</gene>
<evidence type="ECO:0000256" key="1">
    <source>
        <dbReference type="SAM" id="MobiDB-lite"/>
    </source>
</evidence>
<comment type="caution">
    <text evidence="2">The sequence shown here is derived from an EMBL/GenBank/DDBJ whole genome shotgun (WGS) entry which is preliminary data.</text>
</comment>